<name>A0A918WX21_9ACTN</name>
<reference evidence="1" key="2">
    <citation type="submission" date="2020-09" db="EMBL/GenBank/DDBJ databases">
        <authorList>
            <person name="Sun Q."/>
            <person name="Ohkuma M."/>
        </authorList>
    </citation>
    <scope>NUCLEOTIDE SEQUENCE</scope>
    <source>
        <strain evidence="1">JCM 4637</strain>
    </source>
</reference>
<dbReference type="Proteomes" id="UP000638353">
    <property type="component" value="Unassembled WGS sequence"/>
</dbReference>
<dbReference type="EMBL" id="BMVC01000004">
    <property type="protein sequence ID" value="GHC91813.1"/>
    <property type="molecule type" value="Genomic_DNA"/>
</dbReference>
<evidence type="ECO:0000313" key="1">
    <source>
        <dbReference type="EMBL" id="GHC91813.1"/>
    </source>
</evidence>
<sequence length="130" mass="14079">MPALEERLTMVDVEPIGTESSGHLPTARDHTAAMYAKLRHHVVEHLGRPRRQVADDAFWSTAVAAMERFLERNVDAHPEAADCTAALTTPLGLLTDDSATAVLRQITQAHVFDHCSQGGTFGSPCSASRC</sequence>
<comment type="caution">
    <text evidence="1">The sequence shown here is derived from an EMBL/GenBank/DDBJ whole genome shotgun (WGS) entry which is preliminary data.</text>
</comment>
<gene>
    <name evidence="1" type="ORF">GCM10010334_27240</name>
</gene>
<dbReference type="RefSeq" id="WP_189823815.1">
    <property type="nucleotide sequence ID" value="NZ_BMVC01000004.1"/>
</dbReference>
<organism evidence="1 2">
    <name type="scientific">Streptomyces finlayi</name>
    <dbReference type="NCBI Taxonomy" id="67296"/>
    <lineage>
        <taxon>Bacteria</taxon>
        <taxon>Bacillati</taxon>
        <taxon>Actinomycetota</taxon>
        <taxon>Actinomycetes</taxon>
        <taxon>Kitasatosporales</taxon>
        <taxon>Streptomycetaceae</taxon>
        <taxon>Streptomyces</taxon>
    </lineage>
</organism>
<proteinExistence type="predicted"/>
<accession>A0A918WX21</accession>
<dbReference type="AlphaFoldDB" id="A0A918WX21"/>
<evidence type="ECO:0000313" key="2">
    <source>
        <dbReference type="Proteomes" id="UP000638353"/>
    </source>
</evidence>
<reference evidence="1" key="1">
    <citation type="journal article" date="2014" name="Int. J. Syst. Evol. Microbiol.">
        <title>Complete genome sequence of Corynebacterium casei LMG S-19264T (=DSM 44701T), isolated from a smear-ripened cheese.</title>
        <authorList>
            <consortium name="US DOE Joint Genome Institute (JGI-PGF)"/>
            <person name="Walter F."/>
            <person name="Albersmeier A."/>
            <person name="Kalinowski J."/>
            <person name="Ruckert C."/>
        </authorList>
    </citation>
    <scope>NUCLEOTIDE SEQUENCE</scope>
    <source>
        <strain evidence="1">JCM 4637</strain>
    </source>
</reference>
<protein>
    <submittedName>
        <fullName evidence="1">Uncharacterized protein</fullName>
    </submittedName>
</protein>